<evidence type="ECO:0008006" key="3">
    <source>
        <dbReference type="Google" id="ProtNLM"/>
    </source>
</evidence>
<proteinExistence type="predicted"/>
<sequence length="121" mass="14220">MFRSGEIDFEEFSQALSELDYYFSIPIVRVDASYTQFVKIHHPAVHMHVGLNNPSRIALDRVWSPFMFTLFVVKNFYCDLWHAKTGESFRLEKLAKEEKDQLALLEDKYFCPVQKGLINLL</sequence>
<keyword evidence="2" id="KW-1185">Reference proteome</keyword>
<evidence type="ECO:0000313" key="2">
    <source>
        <dbReference type="Proteomes" id="UP000238949"/>
    </source>
</evidence>
<accession>A0A2S9VG42</accession>
<name>A0A2S9VG42_9ALTE</name>
<dbReference type="EMBL" id="PVNP01000010">
    <property type="protein sequence ID" value="PRO75423.1"/>
    <property type="molecule type" value="Genomic_DNA"/>
</dbReference>
<protein>
    <recommendedName>
        <fullName evidence="3">DUF2290 domain-containing protein</fullName>
    </recommendedName>
</protein>
<evidence type="ECO:0000313" key="1">
    <source>
        <dbReference type="EMBL" id="PRO75423.1"/>
    </source>
</evidence>
<dbReference type="RefSeq" id="WP_105932949.1">
    <property type="nucleotide sequence ID" value="NZ_PVNP01000010.1"/>
</dbReference>
<reference evidence="2" key="1">
    <citation type="journal article" date="2020" name="Int. J. Syst. Evol. Microbiol.">
        <title>Alteromonas alba sp. nov., a marine bacterium isolated from the seawater of the West Pacific Ocean.</title>
        <authorList>
            <person name="Sun C."/>
            <person name="Wu Y.-H."/>
            <person name="Xamxidin M."/>
            <person name="Cheng H."/>
            <person name="Xu X.-W."/>
        </authorList>
    </citation>
    <scope>NUCLEOTIDE SEQUENCE [LARGE SCALE GENOMIC DNA]</scope>
    <source>
        <strain evidence="2">190</strain>
    </source>
</reference>
<dbReference type="AlphaFoldDB" id="A0A2S9VG42"/>
<dbReference type="Proteomes" id="UP000238949">
    <property type="component" value="Unassembled WGS sequence"/>
</dbReference>
<comment type="caution">
    <text evidence="1">The sequence shown here is derived from an EMBL/GenBank/DDBJ whole genome shotgun (WGS) entry which is preliminary data.</text>
</comment>
<gene>
    <name evidence="1" type="ORF">C6Y40_01210</name>
</gene>
<dbReference type="Pfam" id="PF10053">
    <property type="entry name" value="DUF2290"/>
    <property type="match status" value="1"/>
</dbReference>
<organism evidence="1 2">
    <name type="scientific">Alteromonas alba</name>
    <dbReference type="NCBI Taxonomy" id="2079529"/>
    <lineage>
        <taxon>Bacteria</taxon>
        <taxon>Pseudomonadati</taxon>
        <taxon>Pseudomonadota</taxon>
        <taxon>Gammaproteobacteria</taxon>
        <taxon>Alteromonadales</taxon>
        <taxon>Alteromonadaceae</taxon>
        <taxon>Alteromonas/Salinimonas group</taxon>
        <taxon>Alteromonas</taxon>
    </lineage>
</organism>
<dbReference type="InterPro" id="IPR018742">
    <property type="entry name" value="DUF2290"/>
</dbReference>